<evidence type="ECO:0000313" key="6">
    <source>
        <dbReference type="EMBL" id="TKR62184.1"/>
    </source>
</evidence>
<organism evidence="6 7">
    <name type="scientific">Steinernema carpocapsae</name>
    <name type="common">Entomopathogenic nematode</name>
    <dbReference type="NCBI Taxonomy" id="34508"/>
    <lineage>
        <taxon>Eukaryota</taxon>
        <taxon>Metazoa</taxon>
        <taxon>Ecdysozoa</taxon>
        <taxon>Nematoda</taxon>
        <taxon>Chromadorea</taxon>
        <taxon>Rhabditida</taxon>
        <taxon>Tylenchina</taxon>
        <taxon>Panagrolaimomorpha</taxon>
        <taxon>Strongyloidoidea</taxon>
        <taxon>Steinernematidae</taxon>
        <taxon>Steinernema</taxon>
    </lineage>
</organism>
<dbReference type="Proteomes" id="UP000298663">
    <property type="component" value="Unassembled WGS sequence"/>
</dbReference>
<dbReference type="GO" id="GO:0016020">
    <property type="term" value="C:membrane"/>
    <property type="evidence" value="ECO:0007669"/>
    <property type="project" value="UniProtKB-SubCell"/>
</dbReference>
<keyword evidence="7" id="KW-1185">Reference proteome</keyword>
<feature type="transmembrane region" description="Helical" evidence="5">
    <location>
        <begin position="240"/>
        <end position="258"/>
    </location>
</feature>
<feature type="transmembrane region" description="Helical" evidence="5">
    <location>
        <begin position="278"/>
        <end position="297"/>
    </location>
</feature>
<dbReference type="InterPro" id="IPR019408">
    <property type="entry name" value="7TM_GPCR_serpentine_rcpt_Srab"/>
</dbReference>
<name>A0A4U5M0L0_STECR</name>
<gene>
    <name evidence="6" type="ORF">L596_026178</name>
</gene>
<evidence type="ECO:0000256" key="3">
    <source>
        <dbReference type="ARBA" id="ARBA00022989"/>
    </source>
</evidence>
<keyword evidence="4 5" id="KW-0472">Membrane</keyword>
<proteinExistence type="predicted"/>
<reference evidence="6 7" key="2">
    <citation type="journal article" date="2019" name="G3 (Bethesda)">
        <title>Hybrid Assembly of the Genome of the Entomopathogenic Nematode Steinernema carpocapsae Identifies the X-Chromosome.</title>
        <authorList>
            <person name="Serra L."/>
            <person name="Macchietto M."/>
            <person name="Macias-Munoz A."/>
            <person name="McGill C.J."/>
            <person name="Rodriguez I.M."/>
            <person name="Rodriguez B."/>
            <person name="Murad R."/>
            <person name="Mortazavi A."/>
        </authorList>
    </citation>
    <scope>NUCLEOTIDE SEQUENCE [LARGE SCALE GENOMIC DNA]</scope>
    <source>
        <strain evidence="6 7">ALL</strain>
    </source>
</reference>
<dbReference type="PANTHER" id="PTHR46561">
    <property type="entry name" value="SERPENTINE RECEPTOR, CLASS AB (CLASS A-LIKE)-RELATED"/>
    <property type="match status" value="1"/>
</dbReference>
<dbReference type="PANTHER" id="PTHR46561:SF11">
    <property type="entry name" value="SERPENTINE RECEPTOR CLASS ALPHA_BETA-14"/>
    <property type="match status" value="1"/>
</dbReference>
<feature type="transmembrane region" description="Helical" evidence="5">
    <location>
        <begin position="149"/>
        <end position="169"/>
    </location>
</feature>
<evidence type="ECO:0000256" key="1">
    <source>
        <dbReference type="ARBA" id="ARBA00004141"/>
    </source>
</evidence>
<feature type="transmembrane region" description="Helical" evidence="5">
    <location>
        <begin position="189"/>
        <end position="213"/>
    </location>
</feature>
<keyword evidence="3 5" id="KW-1133">Transmembrane helix</keyword>
<feature type="transmembrane region" description="Helical" evidence="5">
    <location>
        <begin position="63"/>
        <end position="84"/>
    </location>
</feature>
<evidence type="ECO:0000256" key="4">
    <source>
        <dbReference type="ARBA" id="ARBA00023136"/>
    </source>
</evidence>
<dbReference type="Pfam" id="PF10292">
    <property type="entry name" value="7TM_GPCR_Srab"/>
    <property type="match status" value="1"/>
</dbReference>
<evidence type="ECO:0000256" key="5">
    <source>
        <dbReference type="SAM" id="Phobius"/>
    </source>
</evidence>
<keyword evidence="2 5" id="KW-0812">Transmembrane</keyword>
<comment type="caution">
    <text evidence="6">The sequence shown here is derived from an EMBL/GenBank/DDBJ whole genome shotgun (WGS) entry which is preliminary data.</text>
</comment>
<comment type="subcellular location">
    <subcellularLocation>
        <location evidence="1">Membrane</location>
        <topology evidence="1">Multi-pass membrane protein</topology>
    </subcellularLocation>
</comment>
<evidence type="ECO:0000313" key="7">
    <source>
        <dbReference type="Proteomes" id="UP000298663"/>
    </source>
</evidence>
<accession>A0A4U5M0L0</accession>
<feature type="transmembrane region" description="Helical" evidence="5">
    <location>
        <begin position="20"/>
        <end position="43"/>
    </location>
</feature>
<sequence length="342" mass="39026">MADLNSLCALGEIYSRQTLFIVLSIVKCVITGIGCLSLGFVYFRQRVISMFHPNARLIFKLHVTFLVLTMIGTFMCDGGTILHFTLLKWMSKDSACPVHPISPFWMLTRFAVRTGCEGVTYTATAWIFERIYATVLIGSYEKKNTTIGWVFCLASIACAVGAAIVRAKLGDYSLPMAIMRMPETTYNFNMVVTHICATLEFLNVIAVLVLLMVNQQRLRKTETIECSLTSKYQIRENVQASALIFPLAMLQCISFLPSDTIIPFVTKNTTFYERTTTYANAEWVCVYFVTLPLCLWWRNRAQTSLVRSLEQNNRIGRKYENDRKEGEMETAKYFEMFNKMVA</sequence>
<dbReference type="EMBL" id="AZBU02000010">
    <property type="protein sequence ID" value="TKR62184.1"/>
    <property type="molecule type" value="Genomic_DNA"/>
</dbReference>
<dbReference type="InterPro" id="IPR053286">
    <property type="entry name" value="Nematode_rcpt-like_srab"/>
</dbReference>
<protein>
    <recommendedName>
        <fullName evidence="8">G-protein coupled receptors family 1 profile domain-containing protein</fullName>
    </recommendedName>
</protein>
<reference evidence="6 7" key="1">
    <citation type="journal article" date="2015" name="Genome Biol.">
        <title>Comparative genomics of Steinernema reveals deeply conserved gene regulatory networks.</title>
        <authorList>
            <person name="Dillman A.R."/>
            <person name="Macchietto M."/>
            <person name="Porter C.F."/>
            <person name="Rogers A."/>
            <person name="Williams B."/>
            <person name="Antoshechkin I."/>
            <person name="Lee M.M."/>
            <person name="Goodwin Z."/>
            <person name="Lu X."/>
            <person name="Lewis E.E."/>
            <person name="Goodrich-Blair H."/>
            <person name="Stock S.P."/>
            <person name="Adams B.J."/>
            <person name="Sternberg P.W."/>
            <person name="Mortazavi A."/>
        </authorList>
    </citation>
    <scope>NUCLEOTIDE SEQUENCE [LARGE SCALE GENOMIC DNA]</scope>
    <source>
        <strain evidence="6 7">ALL</strain>
    </source>
</reference>
<dbReference type="AlphaFoldDB" id="A0A4U5M0L0"/>
<evidence type="ECO:0000256" key="2">
    <source>
        <dbReference type="ARBA" id="ARBA00022692"/>
    </source>
</evidence>
<evidence type="ECO:0008006" key="8">
    <source>
        <dbReference type="Google" id="ProtNLM"/>
    </source>
</evidence>